<dbReference type="InterPro" id="IPR000715">
    <property type="entry name" value="Glycosyl_transferase_4"/>
</dbReference>
<feature type="transmembrane region" description="Helical" evidence="7">
    <location>
        <begin position="176"/>
        <end position="194"/>
    </location>
</feature>
<evidence type="ECO:0000256" key="5">
    <source>
        <dbReference type="ARBA" id="ARBA00022989"/>
    </source>
</evidence>
<dbReference type="GO" id="GO:0071555">
    <property type="term" value="P:cell wall organization"/>
    <property type="evidence" value="ECO:0007669"/>
    <property type="project" value="UniProtKB-KW"/>
</dbReference>
<dbReference type="GO" id="GO:0005886">
    <property type="term" value="C:plasma membrane"/>
    <property type="evidence" value="ECO:0007669"/>
    <property type="project" value="UniProtKB-SubCell"/>
</dbReference>
<reference evidence="10" key="1">
    <citation type="submission" date="2020-07" db="EMBL/GenBank/DDBJ databases">
        <title>Koleobacter methoxysyntrophicus gen. nov., sp. nov., a novel anaerobic bacterium isolated from deep subsurface oil field and proposal of Koleobacterales ord. nov. in the phylum Firmicutes.</title>
        <authorList>
            <person name="Sakamoto S."/>
            <person name="Tamaki H."/>
        </authorList>
    </citation>
    <scope>NUCLEOTIDE SEQUENCE</scope>
    <source>
        <strain evidence="10">NRmbB1</strain>
    </source>
</reference>
<dbReference type="InterPro" id="IPR003524">
    <property type="entry name" value="PNAcMuramoyl-5peptid_Trfase"/>
</dbReference>
<keyword evidence="7" id="KW-0133">Cell shape</keyword>
<feature type="transmembrane region" description="Helical" evidence="7">
    <location>
        <begin position="77"/>
        <end position="101"/>
    </location>
</feature>
<gene>
    <name evidence="7 10" type="primary">mraY</name>
    <name evidence="10" type="ORF">H0A61_02114</name>
</gene>
<comment type="subcellular location">
    <subcellularLocation>
        <location evidence="7">Cell membrane</location>
        <topology evidence="7">Multi-pass membrane protein</topology>
    </subcellularLocation>
    <subcellularLocation>
        <location evidence="1">Membrane</location>
        <topology evidence="1">Multi-pass membrane protein</topology>
    </subcellularLocation>
</comment>
<dbReference type="PANTHER" id="PTHR22926:SF5">
    <property type="entry name" value="PHOSPHO-N-ACETYLMURAMOYL-PENTAPEPTIDE-TRANSFERASE HOMOLOG"/>
    <property type="match status" value="1"/>
</dbReference>
<feature type="transmembrane region" description="Helical" evidence="7">
    <location>
        <begin position="224"/>
        <end position="244"/>
    </location>
</feature>
<keyword evidence="4 7" id="KW-0812">Transmembrane</keyword>
<dbReference type="Pfam" id="PF00953">
    <property type="entry name" value="Glycos_transf_4"/>
    <property type="match status" value="1"/>
</dbReference>
<name>A0A8A0RP96_9FIRM</name>
<dbReference type="GO" id="GO:0009252">
    <property type="term" value="P:peptidoglycan biosynthetic process"/>
    <property type="evidence" value="ECO:0007669"/>
    <property type="project" value="UniProtKB-UniRule"/>
</dbReference>
<sequence length="321" mass="35542">MKVIIIFFPLVTAFFITLILGPVTIPFLKRLKFGQHIREQGPKRHLTKAGTPTMGGIIIILSLILTSFFFGKYNKDLILILGITLGFGLIGFIDDFLKIALKRALGLRANQKIICQLILATLLVYYGTLYLEKDISLKIPFSGFLVNLGVYFIPFSVFVIIGTVNSVNLTDGLDGLLAGITVIISSAYTFIGVINQNYNLVIFSSALTGAAVGFLVFNRYPAQVFMGDTGSLAIGGALASMAVLTKTQLYLPVFGFIFVLETLSVILQVISYRFFGKRIFKMSPLHHHFELMGWSEPAVVFLFWCITLISVTIGLISYFYI</sequence>
<dbReference type="GO" id="GO:0051301">
    <property type="term" value="P:cell division"/>
    <property type="evidence" value="ECO:0007669"/>
    <property type="project" value="UniProtKB-KW"/>
</dbReference>
<feature type="transmembrane region" description="Helical" evidence="7">
    <location>
        <begin position="6"/>
        <end position="28"/>
    </location>
</feature>
<keyword evidence="7 9" id="KW-0460">Magnesium</keyword>
<evidence type="ECO:0000256" key="6">
    <source>
        <dbReference type="ARBA" id="ARBA00023136"/>
    </source>
</evidence>
<keyword evidence="11" id="KW-1185">Reference proteome</keyword>
<keyword evidence="6 7" id="KW-0472">Membrane</keyword>
<feature type="transmembrane region" description="Helical" evidence="7">
    <location>
        <begin position="113"/>
        <end position="131"/>
    </location>
</feature>
<evidence type="ECO:0000256" key="4">
    <source>
        <dbReference type="ARBA" id="ARBA00022692"/>
    </source>
</evidence>
<evidence type="ECO:0000256" key="3">
    <source>
        <dbReference type="ARBA" id="ARBA00022679"/>
    </source>
</evidence>
<dbReference type="PROSITE" id="PS01347">
    <property type="entry name" value="MRAY_1"/>
    <property type="match status" value="1"/>
</dbReference>
<accession>A0A8A0RP96</accession>
<keyword evidence="7 9" id="KW-0479">Metal-binding</keyword>
<evidence type="ECO:0000256" key="1">
    <source>
        <dbReference type="ARBA" id="ARBA00004141"/>
    </source>
</evidence>
<dbReference type="AlphaFoldDB" id="A0A8A0RP96"/>
<evidence type="ECO:0000256" key="8">
    <source>
        <dbReference type="NCBIfam" id="TIGR00445"/>
    </source>
</evidence>
<keyword evidence="7" id="KW-0132">Cell division</keyword>
<proteinExistence type="inferred from homology"/>
<comment type="pathway">
    <text evidence="7">Cell wall biogenesis; peptidoglycan biosynthesis.</text>
</comment>
<dbReference type="Proteomes" id="UP000662904">
    <property type="component" value="Chromosome"/>
</dbReference>
<feature type="transmembrane region" description="Helical" evidence="7">
    <location>
        <begin position="49"/>
        <end position="71"/>
    </location>
</feature>
<dbReference type="RefSeq" id="WP_206707073.1">
    <property type="nucleotide sequence ID" value="NZ_CP059066.1"/>
</dbReference>
<dbReference type="GO" id="GO:0008963">
    <property type="term" value="F:phospho-N-acetylmuramoyl-pentapeptide-transferase activity"/>
    <property type="evidence" value="ECO:0007669"/>
    <property type="project" value="UniProtKB-UniRule"/>
</dbReference>
<dbReference type="GO" id="GO:0046872">
    <property type="term" value="F:metal ion binding"/>
    <property type="evidence" value="ECO:0007669"/>
    <property type="project" value="UniProtKB-KW"/>
</dbReference>
<feature type="binding site" evidence="9">
    <location>
        <position position="228"/>
    </location>
    <ligand>
        <name>Mg(2+)</name>
        <dbReference type="ChEBI" id="CHEBI:18420"/>
    </ligand>
</feature>
<keyword evidence="3 7" id="KW-0808">Transferase</keyword>
<dbReference type="KEGG" id="kme:H0A61_02114"/>
<dbReference type="GO" id="GO:0008360">
    <property type="term" value="P:regulation of cell shape"/>
    <property type="evidence" value="ECO:0007669"/>
    <property type="project" value="UniProtKB-KW"/>
</dbReference>
<evidence type="ECO:0000256" key="2">
    <source>
        <dbReference type="ARBA" id="ARBA00005583"/>
    </source>
</evidence>
<keyword evidence="7" id="KW-0573">Peptidoglycan synthesis</keyword>
<keyword evidence="7" id="KW-1003">Cell membrane</keyword>
<dbReference type="PROSITE" id="PS01348">
    <property type="entry name" value="MRAY_2"/>
    <property type="match status" value="1"/>
</dbReference>
<comment type="similarity">
    <text evidence="2 7">Belongs to the glycosyltransferase 4 family. MraY subfamily.</text>
</comment>
<comment type="function">
    <text evidence="7">Catalyzes the initial step of the lipid cycle reactions in the biosynthesis of the cell wall peptidoglycan: transfers peptidoglycan precursor phospho-MurNAc-pentapeptide from UDP-MurNAc-pentapeptide onto the lipid carrier undecaprenyl phosphate, yielding undecaprenyl-pyrophosphoryl-MurNAc-pentapeptide, known as lipid I.</text>
</comment>
<dbReference type="HAMAP" id="MF_00038">
    <property type="entry name" value="MraY"/>
    <property type="match status" value="1"/>
</dbReference>
<dbReference type="EC" id="2.7.8.13" evidence="7 8"/>
<feature type="transmembrane region" description="Helical" evidence="7">
    <location>
        <begin position="250"/>
        <end position="276"/>
    </location>
</feature>
<keyword evidence="7" id="KW-0961">Cell wall biogenesis/degradation</keyword>
<feature type="transmembrane region" description="Helical" evidence="7">
    <location>
        <begin position="200"/>
        <end position="217"/>
    </location>
</feature>
<dbReference type="CDD" id="cd06852">
    <property type="entry name" value="GT_MraY"/>
    <property type="match status" value="1"/>
</dbReference>
<keyword evidence="5 7" id="KW-1133">Transmembrane helix</keyword>
<evidence type="ECO:0000313" key="10">
    <source>
        <dbReference type="EMBL" id="QSQ09734.1"/>
    </source>
</evidence>
<dbReference type="InterPro" id="IPR018480">
    <property type="entry name" value="PNAcMuramoyl-5peptid_Trfase_CS"/>
</dbReference>
<protein>
    <recommendedName>
        <fullName evidence="7 8">Phospho-N-acetylmuramoyl-pentapeptide-transferase</fullName>
        <ecNumber evidence="7 8">2.7.8.13</ecNumber>
    </recommendedName>
    <alternativeName>
        <fullName evidence="7">UDP-MurNAc-pentapeptide phosphotransferase</fullName>
    </alternativeName>
</protein>
<dbReference type="PANTHER" id="PTHR22926">
    <property type="entry name" value="PHOSPHO-N-ACETYLMURAMOYL-PENTAPEPTIDE-TRANSFERASE"/>
    <property type="match status" value="1"/>
</dbReference>
<feature type="binding site" evidence="9">
    <location>
        <position position="168"/>
    </location>
    <ligand>
        <name>Mg(2+)</name>
        <dbReference type="ChEBI" id="CHEBI:18420"/>
    </ligand>
</feature>
<dbReference type="NCBIfam" id="TIGR00445">
    <property type="entry name" value="mraY"/>
    <property type="match status" value="1"/>
</dbReference>
<dbReference type="EMBL" id="CP059066">
    <property type="protein sequence ID" value="QSQ09734.1"/>
    <property type="molecule type" value="Genomic_DNA"/>
</dbReference>
<comment type="cofactor">
    <cofactor evidence="7 9">
        <name>Mg(2+)</name>
        <dbReference type="ChEBI" id="CHEBI:18420"/>
    </cofactor>
</comment>
<comment type="catalytic activity">
    <reaction evidence="7">
        <text>UDP-N-acetyl-alpha-D-muramoyl-L-alanyl-gamma-D-glutamyl-meso-2,6-diaminopimeloyl-D-alanyl-D-alanine + di-trans,octa-cis-undecaprenyl phosphate = di-trans,octa-cis-undecaprenyl diphospho-N-acetyl-alpha-D-muramoyl-L-alanyl-D-glutamyl-meso-2,6-diaminopimeloyl-D-alanyl-D-alanine + UMP</text>
        <dbReference type="Rhea" id="RHEA:28386"/>
        <dbReference type="ChEBI" id="CHEBI:57865"/>
        <dbReference type="ChEBI" id="CHEBI:60392"/>
        <dbReference type="ChEBI" id="CHEBI:61386"/>
        <dbReference type="ChEBI" id="CHEBI:61387"/>
        <dbReference type="EC" id="2.7.8.13"/>
    </reaction>
</comment>
<dbReference type="Pfam" id="PF10555">
    <property type="entry name" value="MraY_sig1"/>
    <property type="match status" value="1"/>
</dbReference>
<feature type="transmembrane region" description="Helical" evidence="7">
    <location>
        <begin position="143"/>
        <end position="164"/>
    </location>
</feature>
<evidence type="ECO:0000256" key="7">
    <source>
        <dbReference type="HAMAP-Rule" id="MF_00038"/>
    </source>
</evidence>
<organism evidence="10 11">
    <name type="scientific">Koleobacter methoxysyntrophicus</name>
    <dbReference type="NCBI Taxonomy" id="2751313"/>
    <lineage>
        <taxon>Bacteria</taxon>
        <taxon>Bacillati</taxon>
        <taxon>Bacillota</taxon>
        <taxon>Clostridia</taxon>
        <taxon>Koleobacterales</taxon>
        <taxon>Koleobacteraceae</taxon>
        <taxon>Koleobacter</taxon>
    </lineage>
</organism>
<evidence type="ECO:0000313" key="11">
    <source>
        <dbReference type="Proteomes" id="UP000662904"/>
    </source>
</evidence>
<feature type="transmembrane region" description="Helical" evidence="7">
    <location>
        <begin position="297"/>
        <end position="320"/>
    </location>
</feature>
<evidence type="ECO:0000256" key="9">
    <source>
        <dbReference type="PIRSR" id="PIRSR600715-1"/>
    </source>
</evidence>
<keyword evidence="7" id="KW-0131">Cell cycle</keyword>
<dbReference type="UniPathway" id="UPA00219"/>